<reference evidence="1 2" key="1">
    <citation type="submission" date="2020-11" db="EMBL/GenBank/DDBJ databases">
        <title>Hymenobacter sp.</title>
        <authorList>
            <person name="Kim M.K."/>
        </authorList>
    </citation>
    <scope>NUCLEOTIDE SEQUENCE [LARGE SCALE GENOMIC DNA]</scope>
    <source>
        <strain evidence="1 2">BT594</strain>
    </source>
</reference>
<gene>
    <name evidence="1" type="ORF">I5L79_02465</name>
</gene>
<dbReference type="Proteomes" id="UP000601099">
    <property type="component" value="Unassembled WGS sequence"/>
</dbReference>
<accession>A0ABS0KYU8</accession>
<dbReference type="RefSeq" id="WP_196953428.1">
    <property type="nucleotide sequence ID" value="NZ_JADWYK010000001.1"/>
</dbReference>
<protein>
    <submittedName>
        <fullName evidence="1">Uncharacterized protein</fullName>
    </submittedName>
</protein>
<keyword evidence="2" id="KW-1185">Reference proteome</keyword>
<evidence type="ECO:0000313" key="1">
    <source>
        <dbReference type="EMBL" id="MBG8552389.1"/>
    </source>
</evidence>
<evidence type="ECO:0000313" key="2">
    <source>
        <dbReference type="Proteomes" id="UP000601099"/>
    </source>
</evidence>
<comment type="caution">
    <text evidence="1">The sequence shown here is derived from an EMBL/GenBank/DDBJ whole genome shotgun (WGS) entry which is preliminary data.</text>
</comment>
<proteinExistence type="predicted"/>
<sequence length="55" mass="5919">MTTLALAGILGSAAGDKAVANIFPHSVTSDCINGEIWHYDVGWFGQIRNEIIIKC</sequence>
<dbReference type="EMBL" id="JADWYK010000001">
    <property type="protein sequence ID" value="MBG8552389.1"/>
    <property type="molecule type" value="Genomic_DNA"/>
</dbReference>
<organism evidence="1 2">
    <name type="scientific">Hymenobacter guriensis</name>
    <dbReference type="NCBI Taxonomy" id="2793065"/>
    <lineage>
        <taxon>Bacteria</taxon>
        <taxon>Pseudomonadati</taxon>
        <taxon>Bacteroidota</taxon>
        <taxon>Cytophagia</taxon>
        <taxon>Cytophagales</taxon>
        <taxon>Hymenobacteraceae</taxon>
        <taxon>Hymenobacter</taxon>
    </lineage>
</organism>
<name>A0ABS0KYU8_9BACT</name>